<dbReference type="GO" id="GO:0005524">
    <property type="term" value="F:ATP binding"/>
    <property type="evidence" value="ECO:0007669"/>
    <property type="project" value="UniProtKB-KW"/>
</dbReference>
<evidence type="ECO:0000313" key="6">
    <source>
        <dbReference type="Proteomes" id="UP000294545"/>
    </source>
</evidence>
<dbReference type="PROSITE" id="PS50893">
    <property type="entry name" value="ABC_TRANSPORTER_2"/>
    <property type="match status" value="1"/>
</dbReference>
<dbReference type="PANTHER" id="PTHR43423:SF1">
    <property type="entry name" value="ABC TRANSPORTER I FAMILY MEMBER 17"/>
    <property type="match status" value="1"/>
</dbReference>
<dbReference type="Proteomes" id="UP000294545">
    <property type="component" value="Unassembled WGS sequence"/>
</dbReference>
<protein>
    <submittedName>
        <fullName evidence="5">Putative ABC transport system ATP-binding protein</fullName>
    </submittedName>
</protein>
<proteinExistence type="predicted"/>
<sequence>MFRLNNVKYKHILAIETLEIGNQQTTGIVGESGSGKTTLVKLLNKMISPTSGDVFYEETPLKDLNSIEHRKEVTMLPQQPVIFEGSVKENLLFGIRFGEMPIPENSELMDLLKKVNLNKSLEDMADKMSGGEKQRLALARVLLLKPKVLLLDEPSSALDESTEDIIIRLVMDYAKILNMKVIMITHSMNIAKTYTEEIIEIKDGKVKK</sequence>
<dbReference type="InterPro" id="IPR017871">
    <property type="entry name" value="ABC_transporter-like_CS"/>
</dbReference>
<dbReference type="AlphaFoldDB" id="A0A4R1MPM6"/>
<gene>
    <name evidence="5" type="ORF">EDC19_1455</name>
</gene>
<dbReference type="OrthoDB" id="9785080at2"/>
<keyword evidence="2" id="KW-0547">Nucleotide-binding</keyword>
<keyword evidence="6" id="KW-1185">Reference proteome</keyword>
<evidence type="ECO:0000256" key="2">
    <source>
        <dbReference type="ARBA" id="ARBA00022741"/>
    </source>
</evidence>
<dbReference type="EMBL" id="SMGQ01000012">
    <property type="protein sequence ID" value="TCK93264.1"/>
    <property type="molecule type" value="Genomic_DNA"/>
</dbReference>
<dbReference type="PROSITE" id="PS00211">
    <property type="entry name" value="ABC_TRANSPORTER_1"/>
    <property type="match status" value="1"/>
</dbReference>
<organism evidence="5 6">
    <name type="scientific">Natranaerovirga hydrolytica</name>
    <dbReference type="NCBI Taxonomy" id="680378"/>
    <lineage>
        <taxon>Bacteria</taxon>
        <taxon>Bacillati</taxon>
        <taxon>Bacillota</taxon>
        <taxon>Clostridia</taxon>
        <taxon>Lachnospirales</taxon>
        <taxon>Natranaerovirgaceae</taxon>
        <taxon>Natranaerovirga</taxon>
    </lineage>
</organism>
<dbReference type="RefSeq" id="WP_132282177.1">
    <property type="nucleotide sequence ID" value="NZ_SMGQ01000012.1"/>
</dbReference>
<dbReference type="PANTHER" id="PTHR43423">
    <property type="entry name" value="ABC TRANSPORTER I FAMILY MEMBER 17"/>
    <property type="match status" value="1"/>
</dbReference>
<dbReference type="Pfam" id="PF00005">
    <property type="entry name" value="ABC_tran"/>
    <property type="match status" value="1"/>
</dbReference>
<keyword evidence="3 5" id="KW-0067">ATP-binding</keyword>
<evidence type="ECO:0000256" key="3">
    <source>
        <dbReference type="ARBA" id="ARBA00022840"/>
    </source>
</evidence>
<name>A0A4R1MPM6_9FIRM</name>
<dbReference type="Gene3D" id="3.40.50.300">
    <property type="entry name" value="P-loop containing nucleotide triphosphate hydrolases"/>
    <property type="match status" value="1"/>
</dbReference>
<keyword evidence="1" id="KW-0813">Transport</keyword>
<comment type="caution">
    <text evidence="5">The sequence shown here is derived from an EMBL/GenBank/DDBJ whole genome shotgun (WGS) entry which is preliminary data.</text>
</comment>
<feature type="domain" description="ABC transporter" evidence="4">
    <location>
        <begin position="2"/>
        <end position="208"/>
    </location>
</feature>
<evidence type="ECO:0000256" key="1">
    <source>
        <dbReference type="ARBA" id="ARBA00022448"/>
    </source>
</evidence>
<dbReference type="InterPro" id="IPR003439">
    <property type="entry name" value="ABC_transporter-like_ATP-bd"/>
</dbReference>
<dbReference type="InterPro" id="IPR003593">
    <property type="entry name" value="AAA+_ATPase"/>
</dbReference>
<evidence type="ECO:0000259" key="4">
    <source>
        <dbReference type="PROSITE" id="PS50893"/>
    </source>
</evidence>
<dbReference type="SUPFAM" id="SSF52540">
    <property type="entry name" value="P-loop containing nucleoside triphosphate hydrolases"/>
    <property type="match status" value="1"/>
</dbReference>
<evidence type="ECO:0000313" key="5">
    <source>
        <dbReference type="EMBL" id="TCK93264.1"/>
    </source>
</evidence>
<accession>A0A4R1MPM6</accession>
<dbReference type="GO" id="GO:0016887">
    <property type="term" value="F:ATP hydrolysis activity"/>
    <property type="evidence" value="ECO:0007669"/>
    <property type="project" value="InterPro"/>
</dbReference>
<dbReference type="InterPro" id="IPR027417">
    <property type="entry name" value="P-loop_NTPase"/>
</dbReference>
<reference evidence="5 6" key="1">
    <citation type="submission" date="2019-03" db="EMBL/GenBank/DDBJ databases">
        <title>Genomic Encyclopedia of Type Strains, Phase IV (KMG-IV): sequencing the most valuable type-strain genomes for metagenomic binning, comparative biology and taxonomic classification.</title>
        <authorList>
            <person name="Goeker M."/>
        </authorList>
    </citation>
    <scope>NUCLEOTIDE SEQUENCE [LARGE SCALE GENOMIC DNA]</scope>
    <source>
        <strain evidence="5 6">DSM 24176</strain>
    </source>
</reference>
<dbReference type="SMART" id="SM00382">
    <property type="entry name" value="AAA"/>
    <property type="match status" value="1"/>
</dbReference>